<dbReference type="SUPFAM" id="SSF51011">
    <property type="entry name" value="Glycosyl hydrolase domain"/>
    <property type="match status" value="1"/>
</dbReference>
<evidence type="ECO:0000256" key="4">
    <source>
        <dbReference type="RuleBase" id="RU361134"/>
    </source>
</evidence>
<accession>A0ABX3CXM7</accession>
<dbReference type="InterPro" id="IPR013780">
    <property type="entry name" value="Glyco_hydro_b"/>
</dbReference>
<sequence>MSKKWWKEAVVYQVYPRSFMDSNGDGIGDIPGLTAKLDYLKELGIDVIWLCPMYKSPNDDNGYDISDYQDIMDELGTMADFDRLLEEIHARGMKLIIDLVINHTSDEHPWFQESRSSLDNPKRDWYVWRDKPINWKSIFGGPAWELDEKTGQYYLHIFSKKQPDLNWENPEVRKALYDMINWWLDKGIDGFRVDAISHIKKDFTDLPFEDGQQNMPAWEKMMNVDGIQPLLEELRDETFAKYDIMTVGEANGVSAEDIEEWVSEENGKFDMVFQFEDLGLWNNEVKKGVKVPELKKVLTRWQKGVEGIGWNALFIENHDKPRVVSTWGNDSIFWRESATSLGCMYFFMQGTPFIYQGQEIGMTNAPFEKIEQYDDVQTHNLYFYNLAEGMEHEAVMTLIKETSRDHSRTPMQWDSSPNAGFSTSEPWIYTNPNYEWLNVEVQRHNPHSVLSFYKQMIALRKNMEVLVYGKYELVELGFEDVYAYTREDEKTKVLIVSNLGSHRYRWNEPANKGLLISNYELIDPAEIRPYEARVYQIK</sequence>
<keyword evidence="4" id="KW-0119">Carbohydrate metabolism</keyword>
<evidence type="ECO:0000259" key="5">
    <source>
        <dbReference type="SMART" id="SM00642"/>
    </source>
</evidence>
<comment type="similarity">
    <text evidence="1 3">Belongs to the glycosyl hydrolase 13 family.</text>
</comment>
<feature type="domain" description="Glycosyl hydrolase family 13 catalytic" evidence="5">
    <location>
        <begin position="13"/>
        <end position="408"/>
    </location>
</feature>
<organism evidence="6 7">
    <name type="scientific">Planococcus salinarum</name>
    <dbReference type="NCBI Taxonomy" id="622695"/>
    <lineage>
        <taxon>Bacteria</taxon>
        <taxon>Bacillati</taxon>
        <taxon>Bacillota</taxon>
        <taxon>Bacilli</taxon>
        <taxon>Bacillales</taxon>
        <taxon>Caryophanaceae</taxon>
        <taxon>Planococcus</taxon>
    </lineage>
</organism>
<dbReference type="SUPFAM" id="SSF51445">
    <property type="entry name" value="(Trans)glycosidases"/>
    <property type="match status" value="1"/>
</dbReference>
<evidence type="ECO:0000256" key="3">
    <source>
        <dbReference type="RuleBase" id="RU003615"/>
    </source>
</evidence>
<dbReference type="Gene3D" id="2.60.40.1180">
    <property type="entry name" value="Golgi alpha-mannosidase II"/>
    <property type="match status" value="1"/>
</dbReference>
<name>A0ABX3CXM7_9BACL</name>
<dbReference type="InterPro" id="IPR006047">
    <property type="entry name" value="GH13_cat_dom"/>
</dbReference>
<evidence type="ECO:0000256" key="1">
    <source>
        <dbReference type="ARBA" id="ARBA00008061"/>
    </source>
</evidence>
<dbReference type="InterPro" id="IPR017853">
    <property type="entry name" value="GH"/>
</dbReference>
<dbReference type="PRINTS" id="PR00110">
    <property type="entry name" value="ALPHAAMYLASE"/>
</dbReference>
<dbReference type="RefSeq" id="WP_071152372.1">
    <property type="nucleotide sequence ID" value="NZ_QQRT01000030.1"/>
</dbReference>
<comment type="catalytic activity">
    <reaction evidence="4">
        <text>Endohydrolysis of (1-&gt;4)-alpha-D-glucosidic linkages in polysaccharides containing three or more (1-&gt;4)-alpha-linked D-glucose units.</text>
        <dbReference type="EC" id="3.2.1.1"/>
    </reaction>
</comment>
<keyword evidence="2 4" id="KW-0326">Glycosidase</keyword>
<dbReference type="Gene3D" id="3.20.20.80">
    <property type="entry name" value="Glycosidases"/>
    <property type="match status" value="1"/>
</dbReference>
<dbReference type="PANTHER" id="PTHR10357">
    <property type="entry name" value="ALPHA-AMYLASE FAMILY MEMBER"/>
    <property type="match status" value="1"/>
</dbReference>
<dbReference type="InterPro" id="IPR006046">
    <property type="entry name" value="Alpha_amylase"/>
</dbReference>
<keyword evidence="7" id="KW-1185">Reference proteome</keyword>
<dbReference type="CDD" id="cd11333">
    <property type="entry name" value="AmyAc_SI_OligoGlu_DGase"/>
    <property type="match status" value="1"/>
</dbReference>
<protein>
    <recommendedName>
        <fullName evidence="4">Alpha-amylase</fullName>
        <ecNumber evidence="4">3.2.1.1</ecNumber>
    </recommendedName>
</protein>
<comment type="caution">
    <text evidence="6">The sequence shown here is derived from an EMBL/GenBank/DDBJ whole genome shotgun (WGS) entry which is preliminary data.</text>
</comment>
<dbReference type="PANTHER" id="PTHR10357:SF178">
    <property type="entry name" value="OLIGO-1,6-GLUCOSIDASE 3-RELATED"/>
    <property type="match status" value="1"/>
</dbReference>
<evidence type="ECO:0000256" key="2">
    <source>
        <dbReference type="ARBA" id="ARBA00023295"/>
    </source>
</evidence>
<gene>
    <name evidence="6" type="ORF">BB776_04040</name>
</gene>
<evidence type="ECO:0000313" key="6">
    <source>
        <dbReference type="EMBL" id="OHX50203.1"/>
    </source>
</evidence>
<dbReference type="EMBL" id="MBQG01000116">
    <property type="protein sequence ID" value="OHX50203.1"/>
    <property type="molecule type" value="Genomic_DNA"/>
</dbReference>
<evidence type="ECO:0000313" key="7">
    <source>
        <dbReference type="Proteomes" id="UP000242153"/>
    </source>
</evidence>
<dbReference type="Gene3D" id="3.90.400.10">
    <property type="entry name" value="Oligo-1,6-glucosidase, Domain 2"/>
    <property type="match status" value="1"/>
</dbReference>
<keyword evidence="4" id="KW-0378">Hydrolase</keyword>
<proteinExistence type="inferred from homology"/>
<reference evidence="6" key="1">
    <citation type="submission" date="2016-07" db="EMBL/GenBank/DDBJ databases">
        <title>Draft genome Planococcus salivarum.</title>
        <authorList>
            <person name="See-Too W.S."/>
        </authorList>
    </citation>
    <scope>NUCLEOTIDE SEQUENCE [LARGE SCALE GENOMIC DNA]</scope>
    <source>
        <strain evidence="6">DSM 23820</strain>
    </source>
</reference>
<dbReference type="Proteomes" id="UP000242153">
    <property type="component" value="Unassembled WGS sequence"/>
</dbReference>
<dbReference type="EC" id="3.2.1.1" evidence="4"/>
<dbReference type="SMART" id="SM00642">
    <property type="entry name" value="Aamy"/>
    <property type="match status" value="1"/>
</dbReference>
<dbReference type="Pfam" id="PF00128">
    <property type="entry name" value="Alpha-amylase"/>
    <property type="match status" value="1"/>
</dbReference>
<dbReference type="InterPro" id="IPR045857">
    <property type="entry name" value="O16G_dom_2"/>
</dbReference>